<evidence type="ECO:0000256" key="3">
    <source>
        <dbReference type="SAM" id="SignalP"/>
    </source>
</evidence>
<evidence type="ECO:0000313" key="5">
    <source>
        <dbReference type="Proteomes" id="UP001445076"/>
    </source>
</evidence>
<organism evidence="4 5">
    <name type="scientific">Cherax quadricarinatus</name>
    <name type="common">Australian red claw crayfish</name>
    <dbReference type="NCBI Taxonomy" id="27406"/>
    <lineage>
        <taxon>Eukaryota</taxon>
        <taxon>Metazoa</taxon>
        <taxon>Ecdysozoa</taxon>
        <taxon>Arthropoda</taxon>
        <taxon>Crustacea</taxon>
        <taxon>Multicrustacea</taxon>
        <taxon>Malacostraca</taxon>
        <taxon>Eumalacostraca</taxon>
        <taxon>Eucarida</taxon>
        <taxon>Decapoda</taxon>
        <taxon>Pleocyemata</taxon>
        <taxon>Astacidea</taxon>
        <taxon>Parastacoidea</taxon>
        <taxon>Parastacidae</taxon>
        <taxon>Cherax</taxon>
    </lineage>
</organism>
<gene>
    <name evidence="4" type="ORF">OTU49_007570</name>
</gene>
<dbReference type="GO" id="GO:0042302">
    <property type="term" value="F:structural constituent of cuticle"/>
    <property type="evidence" value="ECO:0007669"/>
    <property type="project" value="UniProtKB-UniRule"/>
</dbReference>
<dbReference type="AlphaFoldDB" id="A0AAW0X021"/>
<dbReference type="InterPro" id="IPR031311">
    <property type="entry name" value="CHIT_BIND_RR_consensus"/>
</dbReference>
<comment type="caution">
    <text evidence="4">The sequence shown here is derived from an EMBL/GenBank/DDBJ whole genome shotgun (WGS) entry which is preliminary data.</text>
</comment>
<dbReference type="Proteomes" id="UP001445076">
    <property type="component" value="Unassembled WGS sequence"/>
</dbReference>
<evidence type="ECO:0008006" key="6">
    <source>
        <dbReference type="Google" id="ProtNLM"/>
    </source>
</evidence>
<dbReference type="EMBL" id="JARKIK010000061">
    <property type="protein sequence ID" value="KAK8731369.1"/>
    <property type="molecule type" value="Genomic_DNA"/>
</dbReference>
<dbReference type="Pfam" id="PF00379">
    <property type="entry name" value="Chitin_bind_4"/>
    <property type="match status" value="1"/>
</dbReference>
<dbReference type="GO" id="GO:0031012">
    <property type="term" value="C:extracellular matrix"/>
    <property type="evidence" value="ECO:0007669"/>
    <property type="project" value="TreeGrafter"/>
</dbReference>
<keyword evidence="3" id="KW-0732">Signal</keyword>
<evidence type="ECO:0000313" key="4">
    <source>
        <dbReference type="EMBL" id="KAK8731369.1"/>
    </source>
</evidence>
<dbReference type="PROSITE" id="PS51155">
    <property type="entry name" value="CHIT_BIND_RR_2"/>
    <property type="match status" value="1"/>
</dbReference>
<dbReference type="PROSITE" id="PS00233">
    <property type="entry name" value="CHIT_BIND_RR_1"/>
    <property type="match status" value="1"/>
</dbReference>
<dbReference type="GO" id="GO:0005615">
    <property type="term" value="C:extracellular space"/>
    <property type="evidence" value="ECO:0007669"/>
    <property type="project" value="TreeGrafter"/>
</dbReference>
<evidence type="ECO:0000256" key="1">
    <source>
        <dbReference type="ARBA" id="ARBA00022460"/>
    </source>
</evidence>
<dbReference type="PANTHER" id="PTHR12236:SF79">
    <property type="entry name" value="CUTICULAR PROTEIN 50CB-RELATED"/>
    <property type="match status" value="1"/>
</dbReference>
<accession>A0AAW0X021</accession>
<dbReference type="InterPro" id="IPR000618">
    <property type="entry name" value="Insect_cuticle"/>
</dbReference>
<dbReference type="InterPro" id="IPR051217">
    <property type="entry name" value="Insect_Cuticle_Struc_Prot"/>
</dbReference>
<reference evidence="4 5" key="1">
    <citation type="journal article" date="2024" name="BMC Genomics">
        <title>Genome assembly of redclaw crayfish (Cherax quadricarinatus) provides insights into its immune adaptation and hypoxia tolerance.</title>
        <authorList>
            <person name="Liu Z."/>
            <person name="Zheng J."/>
            <person name="Li H."/>
            <person name="Fang K."/>
            <person name="Wang S."/>
            <person name="He J."/>
            <person name="Zhou D."/>
            <person name="Weng S."/>
            <person name="Chi M."/>
            <person name="Gu Z."/>
            <person name="He J."/>
            <person name="Li F."/>
            <person name="Wang M."/>
        </authorList>
    </citation>
    <scope>NUCLEOTIDE SEQUENCE [LARGE SCALE GENOMIC DNA]</scope>
    <source>
        <strain evidence="4">ZL_2023a</strain>
    </source>
</reference>
<sequence>MCKVFLLTVAGVLVAVASARASNSYIQPQTYKEEPKPYAFTYGVQDDYAGTNFGQNEQSDGNTVRGSYTVQLPDGRKQTVKYEADHYKGFVADVQYYGQAQYPHQYGAPVTYRPQYGYQPAPTYH</sequence>
<keyword evidence="1 2" id="KW-0193">Cuticle</keyword>
<name>A0AAW0X021_CHEQU</name>
<proteinExistence type="predicted"/>
<keyword evidence="5" id="KW-1185">Reference proteome</keyword>
<evidence type="ECO:0000256" key="2">
    <source>
        <dbReference type="PROSITE-ProRule" id="PRU00497"/>
    </source>
</evidence>
<dbReference type="PANTHER" id="PTHR12236">
    <property type="entry name" value="STRUCTURAL CONTITUENT OF CUTICLE"/>
    <property type="match status" value="1"/>
</dbReference>
<feature type="chain" id="PRO_5043923289" description="Cuticle protein" evidence="3">
    <location>
        <begin position="22"/>
        <end position="125"/>
    </location>
</feature>
<protein>
    <recommendedName>
        <fullName evidence="6">Cuticle protein</fullName>
    </recommendedName>
</protein>
<feature type="signal peptide" evidence="3">
    <location>
        <begin position="1"/>
        <end position="21"/>
    </location>
</feature>
<dbReference type="PRINTS" id="PR00947">
    <property type="entry name" value="CUTICLE"/>
</dbReference>